<proteinExistence type="predicted"/>
<gene>
    <name evidence="2" type="primary">Vigan.UMG026400</name>
    <name evidence="2" type="ORF">VIGAN_UM026400</name>
</gene>
<reference evidence="2" key="1">
    <citation type="journal article" date="2015" name="Sci. Rep.">
        <title>The power of single molecule real-time sequencing technology in the de novo assembly of a eukaryotic genome.</title>
        <authorList>
            <person name="Sakai H."/>
            <person name="Naito K."/>
            <person name="Ogiso-Tanaka E."/>
            <person name="Takahashi Y."/>
            <person name="Iseki K."/>
            <person name="Muto C."/>
            <person name="Satou K."/>
            <person name="Teruya K."/>
            <person name="Shiroma A."/>
            <person name="Shimoji M."/>
            <person name="Hirano T."/>
            <person name="Itoh T."/>
            <person name="Kaga A."/>
            <person name="Tomooka N."/>
        </authorList>
    </citation>
    <scope>NUCLEOTIDE SEQUENCE</scope>
</reference>
<feature type="region of interest" description="Disordered" evidence="1">
    <location>
        <begin position="114"/>
        <end position="137"/>
    </location>
</feature>
<feature type="compositionally biased region" description="Basic and acidic residues" evidence="1">
    <location>
        <begin position="54"/>
        <end position="65"/>
    </location>
</feature>
<feature type="region of interest" description="Disordered" evidence="1">
    <location>
        <begin position="39"/>
        <end position="75"/>
    </location>
</feature>
<dbReference type="EMBL" id="AP015105">
    <property type="protein sequence ID" value="BAU03164.1"/>
    <property type="molecule type" value="Genomic_DNA"/>
</dbReference>
<accession>A0A0S3TDH2</accession>
<protein>
    <submittedName>
        <fullName evidence="2">Uncharacterized protein</fullName>
    </submittedName>
</protein>
<dbReference type="AlphaFoldDB" id="A0A0S3TDH2"/>
<evidence type="ECO:0000256" key="1">
    <source>
        <dbReference type="SAM" id="MobiDB-lite"/>
    </source>
</evidence>
<evidence type="ECO:0000313" key="2">
    <source>
        <dbReference type="EMBL" id="BAU03164.1"/>
    </source>
</evidence>
<name>A0A0S3TDH2_PHAAN</name>
<organism evidence="2">
    <name type="scientific">Vigna angularis var. angularis</name>
    <dbReference type="NCBI Taxonomy" id="157739"/>
    <lineage>
        <taxon>Eukaryota</taxon>
        <taxon>Viridiplantae</taxon>
        <taxon>Streptophyta</taxon>
        <taxon>Embryophyta</taxon>
        <taxon>Tracheophyta</taxon>
        <taxon>Spermatophyta</taxon>
        <taxon>Magnoliopsida</taxon>
        <taxon>eudicotyledons</taxon>
        <taxon>Gunneridae</taxon>
        <taxon>Pentapetalae</taxon>
        <taxon>rosids</taxon>
        <taxon>fabids</taxon>
        <taxon>Fabales</taxon>
        <taxon>Fabaceae</taxon>
        <taxon>Papilionoideae</taxon>
        <taxon>50 kb inversion clade</taxon>
        <taxon>NPAAA clade</taxon>
        <taxon>indigoferoid/millettioid clade</taxon>
        <taxon>Phaseoleae</taxon>
        <taxon>Vigna</taxon>
    </lineage>
</organism>
<sequence length="156" mass="16743">MYLQAFLHPGDVVTGNIQQLPPEMEVHKKNVVHEREVRVHGPVAPASNSSTRPKAGEDLHAENGKHRGVSSKGFTGRSLQAAAATMRGNHLFNESTQQSVSGFLGGHLAANLEGSSTRRRENEGAVAHGVKRGERPGRENVASCVGVHGFYTTSEK</sequence>